<dbReference type="AlphaFoldDB" id="A0A1V2H753"/>
<organism evidence="2 3">
    <name type="scientific">Teichococcus deserti</name>
    <dbReference type="NCBI Taxonomy" id="1817963"/>
    <lineage>
        <taxon>Bacteria</taxon>
        <taxon>Pseudomonadati</taxon>
        <taxon>Pseudomonadota</taxon>
        <taxon>Alphaproteobacteria</taxon>
        <taxon>Acetobacterales</taxon>
        <taxon>Roseomonadaceae</taxon>
        <taxon>Roseomonas</taxon>
    </lineage>
</organism>
<feature type="compositionally biased region" description="Basic and acidic residues" evidence="1">
    <location>
        <begin position="26"/>
        <end position="37"/>
    </location>
</feature>
<accession>A0A1V2H753</accession>
<dbReference type="EMBL" id="MLCO01000021">
    <property type="protein sequence ID" value="ONG58158.1"/>
    <property type="molecule type" value="Genomic_DNA"/>
</dbReference>
<feature type="compositionally biased region" description="Polar residues" evidence="1">
    <location>
        <begin position="38"/>
        <end position="47"/>
    </location>
</feature>
<sequence>MSRGEHDKDAPSGGPGSSAKRAMQSEAERAAERRDPDSPTNGRQSKVSGGGGERDSHHSANPADKGGQKH</sequence>
<name>A0A1V2H753_9PROT</name>
<dbReference type="RefSeq" id="WP_076955985.1">
    <property type="nucleotide sequence ID" value="NZ_MLCO01000021.1"/>
</dbReference>
<feature type="compositionally biased region" description="Basic and acidic residues" evidence="1">
    <location>
        <begin position="1"/>
        <end position="10"/>
    </location>
</feature>
<protein>
    <submittedName>
        <fullName evidence="2">Uncharacterized protein</fullName>
    </submittedName>
</protein>
<dbReference type="Proteomes" id="UP000188879">
    <property type="component" value="Unassembled WGS sequence"/>
</dbReference>
<reference evidence="2 3" key="1">
    <citation type="submission" date="2016-10" db="EMBL/GenBank/DDBJ databases">
        <title>Draft Genome sequence of Roseomonas sp. strain M3.</title>
        <authorList>
            <person name="Subhash Y."/>
            <person name="Lee S."/>
        </authorList>
    </citation>
    <scope>NUCLEOTIDE SEQUENCE [LARGE SCALE GENOMIC DNA]</scope>
    <source>
        <strain evidence="2 3">M3</strain>
    </source>
</reference>
<keyword evidence="3" id="KW-1185">Reference proteome</keyword>
<comment type="caution">
    <text evidence="2">The sequence shown here is derived from an EMBL/GenBank/DDBJ whole genome shotgun (WGS) entry which is preliminary data.</text>
</comment>
<evidence type="ECO:0000256" key="1">
    <source>
        <dbReference type="SAM" id="MobiDB-lite"/>
    </source>
</evidence>
<dbReference type="OrthoDB" id="7205490at2"/>
<feature type="region of interest" description="Disordered" evidence="1">
    <location>
        <begin position="1"/>
        <end position="70"/>
    </location>
</feature>
<proteinExistence type="predicted"/>
<evidence type="ECO:0000313" key="3">
    <source>
        <dbReference type="Proteomes" id="UP000188879"/>
    </source>
</evidence>
<gene>
    <name evidence="2" type="ORF">BKE38_03455</name>
</gene>
<evidence type="ECO:0000313" key="2">
    <source>
        <dbReference type="EMBL" id="ONG58158.1"/>
    </source>
</evidence>